<keyword evidence="2" id="KW-1185">Reference proteome</keyword>
<dbReference type="EnsemblPlants" id="TraesCS5A02G007000.1">
    <property type="protein sequence ID" value="TraesCS5A02G007000.1"/>
    <property type="gene ID" value="TraesCS5A02G007000"/>
</dbReference>
<reference evidence="1" key="1">
    <citation type="submission" date="2018-08" db="EMBL/GenBank/DDBJ databases">
        <authorList>
            <person name="Rossello M."/>
        </authorList>
    </citation>
    <scope>NUCLEOTIDE SEQUENCE [LARGE SCALE GENOMIC DNA]</scope>
    <source>
        <strain evidence="1">cv. Chinese Spring</strain>
    </source>
</reference>
<dbReference type="PANTHER" id="PTHR48158">
    <property type="entry name" value="OS11G0453550 PROTEIN"/>
    <property type="match status" value="1"/>
</dbReference>
<dbReference type="Gramene" id="TraesCS5A02G007000.1">
    <property type="protein sequence ID" value="TraesCS5A02G007000.1"/>
    <property type="gene ID" value="TraesCS5A02G007000"/>
</dbReference>
<dbReference type="OrthoDB" id="679693at2759"/>
<organism evidence="1">
    <name type="scientific">Triticum aestivum</name>
    <name type="common">Wheat</name>
    <dbReference type="NCBI Taxonomy" id="4565"/>
    <lineage>
        <taxon>Eukaryota</taxon>
        <taxon>Viridiplantae</taxon>
        <taxon>Streptophyta</taxon>
        <taxon>Embryophyta</taxon>
        <taxon>Tracheophyta</taxon>
        <taxon>Spermatophyta</taxon>
        <taxon>Magnoliopsida</taxon>
        <taxon>Liliopsida</taxon>
        <taxon>Poales</taxon>
        <taxon>Poaceae</taxon>
        <taxon>BOP clade</taxon>
        <taxon>Pooideae</taxon>
        <taxon>Triticodae</taxon>
        <taxon>Triticeae</taxon>
        <taxon>Triticinae</taxon>
        <taxon>Triticum</taxon>
    </lineage>
</organism>
<dbReference type="Gramene" id="TraesCS5A03G0014100.1">
    <property type="protein sequence ID" value="TraesCS5A03G0014100.1.CDS"/>
    <property type="gene ID" value="TraesCS5A03G0014100"/>
</dbReference>
<dbReference type="OMA" id="PTNNLWS"/>
<proteinExistence type="predicted"/>
<evidence type="ECO:0000313" key="1">
    <source>
        <dbReference type="EnsemblPlants" id="TraesCS5A02G007000.1"/>
    </source>
</evidence>
<accession>A0A3B6KAC9</accession>
<name>A0A3B6KAC9_WHEAT</name>
<sequence length="129" mass="14635">MNHSWSKHFMVIHSSTPLTTVPPTNNLWSLVMMTKHMRNNVQGLLLLSFLLVVCLTCLGCTYGETIKTSNMMAKVSHVTRPPCYKDEKVLGQFCCKIDKLCWPNLGECFVNCPCKINCKRAAATTQQFY</sequence>
<dbReference type="Proteomes" id="UP000019116">
    <property type="component" value="Chromosome 5A"/>
</dbReference>
<reference evidence="1" key="2">
    <citation type="submission" date="2018-10" db="UniProtKB">
        <authorList>
            <consortium name="EnsemblPlants"/>
        </authorList>
    </citation>
    <scope>IDENTIFICATION</scope>
</reference>
<dbReference type="PANTHER" id="PTHR48158:SF1">
    <property type="entry name" value="OS11G0453550 PROTEIN"/>
    <property type="match status" value="1"/>
</dbReference>
<evidence type="ECO:0000313" key="2">
    <source>
        <dbReference type="Proteomes" id="UP000019116"/>
    </source>
</evidence>
<protein>
    <submittedName>
        <fullName evidence="1">Uncharacterized protein</fullName>
    </submittedName>
</protein>
<dbReference type="AlphaFoldDB" id="A0A3B6KAC9"/>